<feature type="binding site" evidence="5">
    <location>
        <position position="57"/>
    </location>
    <ligand>
        <name>Mg(2+)</name>
        <dbReference type="ChEBI" id="CHEBI:18420"/>
        <label>1</label>
    </ligand>
</feature>
<dbReference type="Gene3D" id="3.90.80.10">
    <property type="entry name" value="Inorganic pyrophosphatase"/>
    <property type="match status" value="1"/>
</dbReference>
<sequence length="158" mass="17914">MDFKAFIEIPLNSNIKYEVDEETGELTVDRFLHTAMSYPFNYGYVKGTKGKDDDPLDVCIFSSLPVTPGVVMKCHAIGLLEMEDEGGIDTKIFAVPDKKIDPIFGVWTNIKDVPEIILLRTKHFFDHMKELEPGKWVKTGEFKDAPEAEKEIDASKNK</sequence>
<keyword evidence="4 5" id="KW-0460">Magnesium</keyword>
<comment type="cofactor">
    <cofactor evidence="1 5">
        <name>Mg(2+)</name>
        <dbReference type="ChEBI" id="CHEBI:18420"/>
    </cofactor>
</comment>
<dbReference type="GO" id="GO:0000287">
    <property type="term" value="F:magnesium ion binding"/>
    <property type="evidence" value="ECO:0007669"/>
    <property type="project" value="UniProtKB-UniRule"/>
</dbReference>
<dbReference type="GO" id="GO:0006796">
    <property type="term" value="P:phosphate-containing compound metabolic process"/>
    <property type="evidence" value="ECO:0007669"/>
    <property type="project" value="InterPro"/>
</dbReference>
<dbReference type="Pfam" id="PF00719">
    <property type="entry name" value="Pyrophosphatase"/>
    <property type="match status" value="1"/>
</dbReference>
<keyword evidence="2 5" id="KW-0479">Metal-binding</keyword>
<dbReference type="HAMAP" id="MF_00209">
    <property type="entry name" value="Inorganic_PPase"/>
    <property type="match status" value="1"/>
</dbReference>
<comment type="catalytic activity">
    <reaction evidence="5">
        <text>diphosphate + H2O = 2 phosphate + H(+)</text>
        <dbReference type="Rhea" id="RHEA:24576"/>
        <dbReference type="ChEBI" id="CHEBI:15377"/>
        <dbReference type="ChEBI" id="CHEBI:15378"/>
        <dbReference type="ChEBI" id="CHEBI:33019"/>
        <dbReference type="ChEBI" id="CHEBI:43474"/>
        <dbReference type="EC" id="3.6.1.1"/>
    </reaction>
</comment>
<evidence type="ECO:0000313" key="6">
    <source>
        <dbReference type="EMBL" id="KKQ92423.1"/>
    </source>
</evidence>
<feature type="binding site" evidence="5">
    <location>
        <position position="16"/>
    </location>
    <ligand>
        <name>substrate</name>
    </ligand>
</feature>
<organism evidence="6 7">
    <name type="scientific">Candidatus Woesebacteria bacterium GW2011_GWB1_39_10</name>
    <dbReference type="NCBI Taxonomy" id="1618572"/>
    <lineage>
        <taxon>Bacteria</taxon>
        <taxon>Candidatus Woeseibacteriota</taxon>
    </lineage>
</organism>
<feature type="binding site" evidence="5">
    <location>
        <position position="89"/>
    </location>
    <ligand>
        <name>Mg(2+)</name>
        <dbReference type="ChEBI" id="CHEBI:18420"/>
        <label>1</label>
    </ligand>
</feature>
<comment type="caution">
    <text evidence="6">The sequence shown here is derived from an EMBL/GenBank/DDBJ whole genome shotgun (WGS) entry which is preliminary data.</text>
</comment>
<feature type="binding site" evidence="5">
    <location>
        <position position="42"/>
    </location>
    <ligand>
        <name>substrate</name>
    </ligand>
</feature>
<dbReference type="AlphaFoldDB" id="A0A0G0LKI8"/>
<keyword evidence="5" id="KW-0963">Cytoplasm</keyword>
<dbReference type="InterPro" id="IPR036649">
    <property type="entry name" value="Pyrophosphatase_sf"/>
</dbReference>
<comment type="subunit">
    <text evidence="5">Homohexamer.</text>
</comment>
<protein>
    <recommendedName>
        <fullName evidence="5">Inorganic pyrophosphatase</fullName>
        <ecNumber evidence="5">3.6.1.1</ecNumber>
    </recommendedName>
    <alternativeName>
        <fullName evidence="5">Pyrophosphate phospho-hydrolase</fullName>
        <shortName evidence="5">PPase</shortName>
    </alternativeName>
</protein>
<dbReference type="SUPFAM" id="SSF50324">
    <property type="entry name" value="Inorganic pyrophosphatase"/>
    <property type="match status" value="1"/>
</dbReference>
<evidence type="ECO:0000256" key="3">
    <source>
        <dbReference type="ARBA" id="ARBA00022801"/>
    </source>
</evidence>
<dbReference type="EMBL" id="LBVU01000002">
    <property type="protein sequence ID" value="KKQ92423.1"/>
    <property type="molecule type" value="Genomic_DNA"/>
</dbReference>
<gene>
    <name evidence="5" type="primary">ppa</name>
    <name evidence="6" type="ORF">UT17_C0002G0086</name>
</gene>
<dbReference type="CDD" id="cd00412">
    <property type="entry name" value="pyrophosphatase"/>
    <property type="match status" value="1"/>
</dbReference>
<evidence type="ECO:0000256" key="4">
    <source>
        <dbReference type="ARBA" id="ARBA00022842"/>
    </source>
</evidence>
<feature type="binding site" evidence="5">
    <location>
        <position position="30"/>
    </location>
    <ligand>
        <name>substrate</name>
    </ligand>
</feature>
<dbReference type="Proteomes" id="UP000034774">
    <property type="component" value="Unassembled WGS sequence"/>
</dbReference>
<dbReference type="GO" id="GO:0004427">
    <property type="term" value="F:inorganic diphosphate phosphatase activity"/>
    <property type="evidence" value="ECO:0007669"/>
    <property type="project" value="UniProtKB-UniRule"/>
</dbReference>
<comment type="caution">
    <text evidence="5">Lacks conserved residue(s) required for the propagation of feature annotation.</text>
</comment>
<dbReference type="PROSITE" id="PS00387">
    <property type="entry name" value="PPASE"/>
    <property type="match status" value="1"/>
</dbReference>
<dbReference type="PATRIC" id="fig|1618572.3.peg.247"/>
<evidence type="ECO:0000256" key="5">
    <source>
        <dbReference type="HAMAP-Rule" id="MF_00209"/>
    </source>
</evidence>
<comment type="function">
    <text evidence="5">Catalyzes the hydrolysis of inorganic pyrophosphate (PPi) forming two phosphate ions.</text>
</comment>
<dbReference type="STRING" id="1618572.UT17_C0002G0086"/>
<evidence type="ECO:0000256" key="1">
    <source>
        <dbReference type="ARBA" id="ARBA00001946"/>
    </source>
</evidence>
<dbReference type="InterPro" id="IPR008162">
    <property type="entry name" value="Pyrophosphatase"/>
</dbReference>
<comment type="similarity">
    <text evidence="5">Belongs to the PPase family.</text>
</comment>
<evidence type="ECO:0000256" key="2">
    <source>
        <dbReference type="ARBA" id="ARBA00022723"/>
    </source>
</evidence>
<feature type="binding site" evidence="5">
    <location>
        <position position="57"/>
    </location>
    <ligand>
        <name>Mg(2+)</name>
        <dbReference type="ChEBI" id="CHEBI:18420"/>
        <label>2</label>
    </ligand>
</feature>
<proteinExistence type="inferred from homology"/>
<dbReference type="PANTHER" id="PTHR10286">
    <property type="entry name" value="INORGANIC PYROPHOSPHATASE"/>
    <property type="match status" value="1"/>
</dbReference>
<evidence type="ECO:0000313" key="7">
    <source>
        <dbReference type="Proteomes" id="UP000034774"/>
    </source>
</evidence>
<name>A0A0G0LKI8_9BACT</name>
<reference evidence="6 7" key="1">
    <citation type="journal article" date="2015" name="Nature">
        <title>rRNA introns, odd ribosomes, and small enigmatic genomes across a large radiation of phyla.</title>
        <authorList>
            <person name="Brown C.T."/>
            <person name="Hug L.A."/>
            <person name="Thomas B.C."/>
            <person name="Sharon I."/>
            <person name="Castelle C.J."/>
            <person name="Singh A."/>
            <person name="Wilkins M.J."/>
            <person name="Williams K.H."/>
            <person name="Banfield J.F."/>
        </authorList>
    </citation>
    <scope>NUCLEOTIDE SEQUENCE [LARGE SCALE GENOMIC DNA]</scope>
</reference>
<dbReference type="GO" id="GO:0005737">
    <property type="term" value="C:cytoplasm"/>
    <property type="evidence" value="ECO:0007669"/>
    <property type="project" value="UniProtKB-SubCell"/>
</dbReference>
<dbReference type="EC" id="3.6.1.1" evidence="5"/>
<feature type="binding site" evidence="5">
    <location>
        <position position="52"/>
    </location>
    <ligand>
        <name>Mg(2+)</name>
        <dbReference type="ChEBI" id="CHEBI:18420"/>
        <label>1</label>
    </ligand>
</feature>
<keyword evidence="3 5" id="KW-0378">Hydrolase</keyword>
<accession>A0A0G0LKI8</accession>
<comment type="subcellular location">
    <subcellularLocation>
        <location evidence="5">Cytoplasm</location>
    </subcellularLocation>
</comment>